<sequence>MEAERLRMARTILRVKDSHRIPYKALQALRSKAGIDSVPPENVLQRESLRLATCLELVAIDTILIKDGFRRQLSDIVEFMLDMPENRHLLQTTASSTTITLRFACDGAKITKHKDSVRAVCKLLQSQEVCAAHKESSDDEISLIVYMGKEDRATFESGIKTTLQQMRQASTVGFQIPQKTVMVKWTFCSDWKAMAMVRGINQANSDYFCLWCHCTKADISNLDIEDWKVERNTKEQNASLEGRSPPRGYKHKDLLHWVPYQDMIPDELHLRMRISNKLVNQVVVWSIIQDRKQHLLDEMKRVRVDFRLVEEQGDDGKGKIKKWTQLGGDDLRKVIKNLNVMTILEEGPMDMAQLQKLPMDYLRKSLQRKTGLKYPKASKDFLIQEIQNATSAEEQREMIANRPQHKRILVDGAIPEQPMPQQNHVEERVLKPEKVQEIWDEFDHLMELIRTAPGSDRSISPAAFQKAAKAWAVKFRKHTLKEDVIPYIHVLVYHIPQAMSNHGFLPHIGISQVERKNYDQHLTYFQGSSRQGGKHRKEVTKQVLERENRLLYYRRHPQGDESDLDIQADQHIQRDQDEYGAGAVSEEPESEEPESEESDDEN</sequence>
<dbReference type="PANTHER" id="PTHR31424:SF5">
    <property type="entry name" value="APPLE DOMAIN-CONTAINING PROTEIN"/>
    <property type="match status" value="1"/>
</dbReference>
<organism evidence="2 3">
    <name type="scientific">Littorina saxatilis</name>
    <dbReference type="NCBI Taxonomy" id="31220"/>
    <lineage>
        <taxon>Eukaryota</taxon>
        <taxon>Metazoa</taxon>
        <taxon>Spiralia</taxon>
        <taxon>Lophotrochozoa</taxon>
        <taxon>Mollusca</taxon>
        <taxon>Gastropoda</taxon>
        <taxon>Caenogastropoda</taxon>
        <taxon>Littorinimorpha</taxon>
        <taxon>Littorinoidea</taxon>
        <taxon>Littorinidae</taxon>
        <taxon>Littorina</taxon>
    </lineage>
</organism>
<reference evidence="2 3" key="1">
    <citation type="submission" date="2024-02" db="EMBL/GenBank/DDBJ databases">
        <title>Chromosome-scale genome assembly of the rough periwinkle Littorina saxatilis.</title>
        <authorList>
            <person name="De Jode A."/>
            <person name="Faria R."/>
            <person name="Formenti G."/>
            <person name="Sims Y."/>
            <person name="Smith T.P."/>
            <person name="Tracey A."/>
            <person name="Wood J.M.D."/>
            <person name="Zagrodzka Z.B."/>
            <person name="Johannesson K."/>
            <person name="Butlin R.K."/>
            <person name="Leder E.H."/>
        </authorList>
    </citation>
    <scope>NUCLEOTIDE SEQUENCE [LARGE SCALE GENOMIC DNA]</scope>
    <source>
        <strain evidence="2">Snail1</strain>
        <tissue evidence="2">Muscle</tissue>
    </source>
</reference>
<dbReference type="EMBL" id="JBAMIC010000014">
    <property type="protein sequence ID" value="KAK7096469.1"/>
    <property type="molecule type" value="Genomic_DNA"/>
</dbReference>
<accession>A0AAN9G6G8</accession>
<name>A0AAN9G6G8_9CAEN</name>
<proteinExistence type="predicted"/>
<comment type="caution">
    <text evidence="2">The sequence shown here is derived from an EMBL/GenBank/DDBJ whole genome shotgun (WGS) entry which is preliminary data.</text>
</comment>
<keyword evidence="3" id="KW-1185">Reference proteome</keyword>
<gene>
    <name evidence="2" type="ORF">V1264_005765</name>
</gene>
<dbReference type="PANTHER" id="PTHR31424">
    <property type="entry name" value="PROTEIN CBG23806"/>
    <property type="match status" value="1"/>
</dbReference>
<evidence type="ECO:0000256" key="1">
    <source>
        <dbReference type="SAM" id="MobiDB-lite"/>
    </source>
</evidence>
<evidence type="ECO:0000313" key="3">
    <source>
        <dbReference type="Proteomes" id="UP001374579"/>
    </source>
</evidence>
<protein>
    <submittedName>
        <fullName evidence="2">Uncharacterized protein</fullName>
    </submittedName>
</protein>
<dbReference type="Proteomes" id="UP001374579">
    <property type="component" value="Unassembled WGS sequence"/>
</dbReference>
<feature type="region of interest" description="Disordered" evidence="1">
    <location>
        <begin position="552"/>
        <end position="602"/>
    </location>
</feature>
<evidence type="ECO:0000313" key="2">
    <source>
        <dbReference type="EMBL" id="KAK7096469.1"/>
    </source>
</evidence>
<dbReference type="AlphaFoldDB" id="A0AAN9G6G8"/>
<feature type="compositionally biased region" description="Acidic residues" evidence="1">
    <location>
        <begin position="586"/>
        <end position="602"/>
    </location>
</feature>